<sequence length="66" mass="7389">MPRTPQAAQCTAAQISGKAGTEERAGQSRRHYRWRDRLDKRGLVGMGTVCSSHADGYVLHRREYAS</sequence>
<keyword evidence="3" id="KW-1185">Reference proteome</keyword>
<reference evidence="2 3" key="1">
    <citation type="submission" date="2017-07" db="EMBL/GenBank/DDBJ databases">
        <title>Amycolatopsis alba DSM 44262 Genome sequencing and assembly.</title>
        <authorList>
            <person name="Kaur N."/>
            <person name="Mayilraj S."/>
        </authorList>
    </citation>
    <scope>NUCLEOTIDE SEQUENCE [LARGE SCALE GENOMIC DNA]</scope>
    <source>
        <strain evidence="2 3">DSM 44262</strain>
    </source>
</reference>
<proteinExistence type="predicted"/>
<accession>A0A229RBK9</accession>
<name>A0A229RBK9_AMYAL</name>
<evidence type="ECO:0000313" key="2">
    <source>
        <dbReference type="EMBL" id="OXM43879.1"/>
    </source>
</evidence>
<dbReference type="EMBL" id="NMQU01000138">
    <property type="protein sequence ID" value="OXM43879.1"/>
    <property type="molecule type" value="Genomic_DNA"/>
</dbReference>
<evidence type="ECO:0000313" key="3">
    <source>
        <dbReference type="Proteomes" id="UP000215563"/>
    </source>
</evidence>
<evidence type="ECO:0000256" key="1">
    <source>
        <dbReference type="SAM" id="MobiDB-lite"/>
    </source>
</evidence>
<comment type="caution">
    <text evidence="2">The sequence shown here is derived from an EMBL/GenBank/DDBJ whole genome shotgun (WGS) entry which is preliminary data.</text>
</comment>
<protein>
    <submittedName>
        <fullName evidence="2">Uncharacterized protein</fullName>
    </submittedName>
</protein>
<dbReference type="Proteomes" id="UP000215563">
    <property type="component" value="Unassembled WGS sequence"/>
</dbReference>
<dbReference type="RefSeq" id="WP_020637796.1">
    <property type="nucleotide sequence ID" value="NZ_KB913032.1"/>
</dbReference>
<organism evidence="2 3">
    <name type="scientific">Amycolatopsis alba DSM 44262</name>
    <dbReference type="NCBI Taxonomy" id="1125972"/>
    <lineage>
        <taxon>Bacteria</taxon>
        <taxon>Bacillati</taxon>
        <taxon>Actinomycetota</taxon>
        <taxon>Actinomycetes</taxon>
        <taxon>Pseudonocardiales</taxon>
        <taxon>Pseudonocardiaceae</taxon>
        <taxon>Amycolatopsis</taxon>
    </lineage>
</organism>
<feature type="compositionally biased region" description="Polar residues" evidence="1">
    <location>
        <begin position="1"/>
        <end position="14"/>
    </location>
</feature>
<gene>
    <name evidence="2" type="ORF">CFP75_36815</name>
</gene>
<feature type="region of interest" description="Disordered" evidence="1">
    <location>
        <begin position="1"/>
        <end position="33"/>
    </location>
</feature>
<dbReference type="AlphaFoldDB" id="A0A229RBK9"/>